<gene>
    <name evidence="7" type="ORF">CcCBS67573_g04243</name>
</gene>
<evidence type="ECO:0000313" key="7">
    <source>
        <dbReference type="EMBL" id="TPX74495.1"/>
    </source>
</evidence>
<dbReference type="InterPro" id="IPR045126">
    <property type="entry name" value="TRAPPC10/Trs130"/>
</dbReference>
<dbReference type="Pfam" id="PF23036">
    <property type="entry name" value="TRAPPC10_1st"/>
    <property type="match status" value="1"/>
</dbReference>
<dbReference type="AlphaFoldDB" id="A0A507FFI3"/>
<evidence type="ECO:0000256" key="1">
    <source>
        <dbReference type="ARBA" id="ARBA00004555"/>
    </source>
</evidence>
<dbReference type="InterPro" id="IPR056916">
    <property type="entry name" value="NTS_TR130"/>
</dbReference>
<organism evidence="7 8">
    <name type="scientific">Chytriomyces confervae</name>
    <dbReference type="NCBI Taxonomy" id="246404"/>
    <lineage>
        <taxon>Eukaryota</taxon>
        <taxon>Fungi</taxon>
        <taxon>Fungi incertae sedis</taxon>
        <taxon>Chytridiomycota</taxon>
        <taxon>Chytridiomycota incertae sedis</taxon>
        <taxon>Chytridiomycetes</taxon>
        <taxon>Chytridiales</taxon>
        <taxon>Chytriomycetaceae</taxon>
        <taxon>Chytriomyces</taxon>
    </lineage>
</organism>
<dbReference type="STRING" id="246404.A0A507FFI3"/>
<name>A0A507FFI3_9FUNG</name>
<feature type="domain" description="TRAPPC10/Trs130 N-terminal" evidence="5">
    <location>
        <begin position="3"/>
        <end position="294"/>
    </location>
</feature>
<evidence type="ECO:0000313" key="8">
    <source>
        <dbReference type="Proteomes" id="UP000320333"/>
    </source>
</evidence>
<evidence type="ECO:0008006" key="9">
    <source>
        <dbReference type="Google" id="ProtNLM"/>
    </source>
</evidence>
<evidence type="ECO:0000259" key="6">
    <source>
        <dbReference type="Pfam" id="PF24967"/>
    </source>
</evidence>
<proteinExistence type="predicted"/>
<keyword evidence="8" id="KW-1185">Reference proteome</keyword>
<keyword evidence="2" id="KW-0813">Transport</keyword>
<evidence type="ECO:0000256" key="3">
    <source>
        <dbReference type="ARBA" id="ARBA00023034"/>
    </source>
</evidence>
<dbReference type="GO" id="GO:1990071">
    <property type="term" value="C:TRAPPII protein complex"/>
    <property type="evidence" value="ECO:0007669"/>
    <property type="project" value="InterPro"/>
</dbReference>
<dbReference type="Pfam" id="PF24967">
    <property type="entry name" value="NTS_TR130"/>
    <property type="match status" value="1"/>
</dbReference>
<dbReference type="PANTHER" id="PTHR13251">
    <property type="entry name" value="EPILEPSY HOLOPROSENCEPHALY CANDIDATE 1/TMEM1"/>
    <property type="match status" value="1"/>
</dbReference>
<protein>
    <recommendedName>
        <fullName evidence="9">Trafficking protein particle complex subunit 11 domain-containing protein</fullName>
    </recommendedName>
</protein>
<keyword evidence="3" id="KW-0333">Golgi apparatus</keyword>
<dbReference type="Proteomes" id="UP000320333">
    <property type="component" value="Unassembled WGS sequence"/>
</dbReference>
<comment type="caution">
    <text evidence="7">The sequence shown here is derived from an EMBL/GenBank/DDBJ whole genome shotgun (WGS) entry which is preliminary data.</text>
</comment>
<dbReference type="GO" id="GO:0034498">
    <property type="term" value="P:early endosome to Golgi transport"/>
    <property type="evidence" value="ECO:0007669"/>
    <property type="project" value="TreeGrafter"/>
</dbReference>
<accession>A0A507FFI3</accession>
<comment type="subcellular location">
    <subcellularLocation>
        <location evidence="1">Golgi apparatus</location>
    </subcellularLocation>
</comment>
<dbReference type="InterPro" id="IPR022233">
    <property type="entry name" value="TRAPPC10/Trs130_C"/>
</dbReference>
<dbReference type="EMBL" id="QEAP01000123">
    <property type="protein sequence ID" value="TPX74495.1"/>
    <property type="molecule type" value="Genomic_DNA"/>
</dbReference>
<dbReference type="GO" id="GO:0005829">
    <property type="term" value="C:cytosol"/>
    <property type="evidence" value="ECO:0007669"/>
    <property type="project" value="GOC"/>
</dbReference>
<evidence type="ECO:0000256" key="2">
    <source>
        <dbReference type="ARBA" id="ARBA00022448"/>
    </source>
</evidence>
<dbReference type="PANTHER" id="PTHR13251:SF3">
    <property type="entry name" value="TRAFFICKING PROTEIN PARTICLE COMPLEX SUBUNIT 10"/>
    <property type="match status" value="1"/>
</dbReference>
<dbReference type="GO" id="GO:0006891">
    <property type="term" value="P:intra-Golgi vesicle-mediated transport"/>
    <property type="evidence" value="ECO:0007669"/>
    <property type="project" value="TreeGrafter"/>
</dbReference>
<sequence>MGVVVTFADSATVWFEIEPQVTARVPLKGVTWLQNGRQQRLIESLEMRFVPFRADLFPPLLPGTPTPFAVHLFLVNEEDSERYKSAVKKQIADWLAIVGPKKSQECLIVYFSNPNKKDARGFLNSSVADRIKADYGQKTNVLILKPVHPKDPTIWNDFFAKLRELILSSFNAKLAVYEEDIRRLDSQRLLPGWNYCQFFIMKDGSACTYEYLNVIDDALLQYDELEAAFFQNLLEQGAPWFQSFGGNEPGDDSHSILNVNRKPYRDRILQNTISIFDFRIYLFARQISLLFQIAHGVVETCIRAKKFISSFARTLREYSAGLVPHFTESWVYTSCMCVIAQCDERAAAMESTDLTVYAGLRAELLQYARLQLDILGACAGLFTSSIHKMPDDELSTVTASGDSYDANAAIATPSESVTNPDLKKALETEADFDALYLSLSERAIKDFETSQRKRTALILKGDIASLHFHRKRFKEAAAICASVPTRSTLHEGWEKMDQIMLQQLIQCLNAIEQPEKPSPMLVDASLKLLGDAWVRLSAEDLGGYVDIVNRASAVIVDNGAVAKAAENSKGPNSEFVNLSCFHVSISRFINRVGNEEPHELELRIENRLPKMMDVPSIKATMISKDSTVLVCGAELVKLEPGENIVRLKCAIVTTPGTYSVEKIILTISGVPITYPVPFNRVRKTSFEVKRQLEAFEFSARFLPSFDDSSKKITRRVLLIRIGSKITFPSSDAPATLGIIPISLATVPPMQTVKFKTTREDGGPVRDDDMPVTNRLIQIPEFRAGDTVSCLVPITVDKNHVSGIDMKFVIQYVGSDGKERAFSKIDCLRLLPPLKCTHKMVPHGLGTLIQFKLEGNSDVPLRLDGTSLSGISGYEVKSFCKSENMLIFKNHSVNLVFQLEPNGGDASQKAVLNVKYHPVSEEMSSHISEALRKFLEEKGKLKYSQFLSKYLTRVTQSMRDILTYSFTGRLDLPTESMDAFKNMLLMEEKSVADDLWDLFSSFVQRCPSISSSDVLAAKGLVDASSLPYGFDIERHQIVLSAGVLPVHTLPDYRVGSVISCVLTVNATFWSDDVASESLEVTYDISADNRRWIVSGLSRRRFSIKKGEVSEFRFDLMAISAGKLLLPLVKVASVQPSVSVYCSYPRSEEILVLPSETETVRVQWETMAV</sequence>
<reference evidence="7 8" key="1">
    <citation type="journal article" date="2019" name="Sci. Rep.">
        <title>Comparative genomics of chytrid fungi reveal insights into the obligate biotrophic and pathogenic lifestyle of Synchytrium endobioticum.</title>
        <authorList>
            <person name="van de Vossenberg B.T.L.H."/>
            <person name="Warris S."/>
            <person name="Nguyen H.D.T."/>
            <person name="van Gent-Pelzer M.P.E."/>
            <person name="Joly D.L."/>
            <person name="van de Geest H.C."/>
            <person name="Bonants P.J.M."/>
            <person name="Smith D.S."/>
            <person name="Levesque C.A."/>
            <person name="van der Lee T.A.J."/>
        </authorList>
    </citation>
    <scope>NUCLEOTIDE SEQUENCE [LARGE SCALE GENOMIC DNA]</scope>
    <source>
        <strain evidence="7 8">CBS 675.73</strain>
    </source>
</reference>
<dbReference type="Pfam" id="PF12584">
    <property type="entry name" value="TRAPPC10"/>
    <property type="match status" value="1"/>
</dbReference>
<dbReference type="InterPro" id="IPR056913">
    <property type="entry name" value="TRAPPC10/Trs130_N"/>
</dbReference>
<evidence type="ECO:0000259" key="4">
    <source>
        <dbReference type="Pfam" id="PF12584"/>
    </source>
</evidence>
<evidence type="ECO:0000259" key="5">
    <source>
        <dbReference type="Pfam" id="PF23036"/>
    </source>
</evidence>
<dbReference type="OrthoDB" id="10256906at2759"/>
<feature type="domain" description="Trs130 NTS" evidence="6">
    <location>
        <begin position="414"/>
        <end position="513"/>
    </location>
</feature>
<feature type="domain" description="TRAPPC10/Trs130 C-terminal" evidence="4">
    <location>
        <begin position="1050"/>
        <end position="1135"/>
    </location>
</feature>